<proteinExistence type="predicted"/>
<evidence type="ECO:0000256" key="1">
    <source>
        <dbReference type="SAM" id="MobiDB-lite"/>
    </source>
</evidence>
<gene>
    <name evidence="2" type="ORF">DPMN_150296</name>
</gene>
<organism evidence="2 3">
    <name type="scientific">Dreissena polymorpha</name>
    <name type="common">Zebra mussel</name>
    <name type="synonym">Mytilus polymorpha</name>
    <dbReference type="NCBI Taxonomy" id="45954"/>
    <lineage>
        <taxon>Eukaryota</taxon>
        <taxon>Metazoa</taxon>
        <taxon>Spiralia</taxon>
        <taxon>Lophotrochozoa</taxon>
        <taxon>Mollusca</taxon>
        <taxon>Bivalvia</taxon>
        <taxon>Autobranchia</taxon>
        <taxon>Heteroconchia</taxon>
        <taxon>Euheterodonta</taxon>
        <taxon>Imparidentia</taxon>
        <taxon>Neoheterodontei</taxon>
        <taxon>Myida</taxon>
        <taxon>Dreissenoidea</taxon>
        <taxon>Dreissenidae</taxon>
        <taxon>Dreissena</taxon>
    </lineage>
</organism>
<comment type="caution">
    <text evidence="2">The sequence shown here is derived from an EMBL/GenBank/DDBJ whole genome shotgun (WGS) entry which is preliminary data.</text>
</comment>
<reference evidence="2" key="1">
    <citation type="journal article" date="2019" name="bioRxiv">
        <title>The Genome of the Zebra Mussel, Dreissena polymorpha: A Resource for Invasive Species Research.</title>
        <authorList>
            <person name="McCartney M.A."/>
            <person name="Auch B."/>
            <person name="Kono T."/>
            <person name="Mallez S."/>
            <person name="Zhang Y."/>
            <person name="Obille A."/>
            <person name="Becker A."/>
            <person name="Abrahante J.E."/>
            <person name="Garbe J."/>
            <person name="Badalamenti J.P."/>
            <person name="Herman A."/>
            <person name="Mangelson H."/>
            <person name="Liachko I."/>
            <person name="Sullivan S."/>
            <person name="Sone E.D."/>
            <person name="Koren S."/>
            <person name="Silverstein K.A.T."/>
            <person name="Beckman K.B."/>
            <person name="Gohl D.M."/>
        </authorList>
    </citation>
    <scope>NUCLEOTIDE SEQUENCE</scope>
    <source>
        <strain evidence="2">Duluth1</strain>
        <tissue evidence="2">Whole animal</tissue>
    </source>
</reference>
<dbReference type="AlphaFoldDB" id="A0A9D4FF64"/>
<protein>
    <submittedName>
        <fullName evidence="2">Uncharacterized protein</fullName>
    </submittedName>
</protein>
<name>A0A9D4FF64_DREPO</name>
<feature type="region of interest" description="Disordered" evidence="1">
    <location>
        <begin position="89"/>
        <end position="118"/>
    </location>
</feature>
<evidence type="ECO:0000313" key="2">
    <source>
        <dbReference type="EMBL" id="KAH3796726.1"/>
    </source>
</evidence>
<keyword evidence="3" id="KW-1185">Reference proteome</keyword>
<sequence>MDEIVRGEMGDEEPACEKILRSLAYISNVSNQVLTFHYVDCPEGQHIAINVFDKTDIGMDGNSGTMPQNIYKSGGDELERDLKESFKDSELEKEGFLSTEKTKKDRANNEHKDKRGKVQIVTKTQQVPYPSDNKVSYDKDKMSIDVEGDISERSKVGKQQKKHEYLQLFKVNQQR</sequence>
<dbReference type="EMBL" id="JAIWYP010000007">
    <property type="protein sequence ID" value="KAH3796726.1"/>
    <property type="molecule type" value="Genomic_DNA"/>
</dbReference>
<feature type="compositionally biased region" description="Basic and acidic residues" evidence="1">
    <location>
        <begin position="89"/>
        <end position="113"/>
    </location>
</feature>
<dbReference type="Proteomes" id="UP000828390">
    <property type="component" value="Unassembled WGS sequence"/>
</dbReference>
<accession>A0A9D4FF64</accession>
<reference evidence="2" key="2">
    <citation type="submission" date="2020-11" db="EMBL/GenBank/DDBJ databases">
        <authorList>
            <person name="McCartney M.A."/>
            <person name="Auch B."/>
            <person name="Kono T."/>
            <person name="Mallez S."/>
            <person name="Becker A."/>
            <person name="Gohl D.M."/>
            <person name="Silverstein K.A.T."/>
            <person name="Koren S."/>
            <person name="Bechman K.B."/>
            <person name="Herman A."/>
            <person name="Abrahante J.E."/>
            <person name="Garbe J."/>
        </authorList>
    </citation>
    <scope>NUCLEOTIDE SEQUENCE</scope>
    <source>
        <strain evidence="2">Duluth1</strain>
        <tissue evidence="2">Whole animal</tissue>
    </source>
</reference>
<evidence type="ECO:0000313" key="3">
    <source>
        <dbReference type="Proteomes" id="UP000828390"/>
    </source>
</evidence>